<comment type="caution">
    <text evidence="2">The sequence shown here is derived from an EMBL/GenBank/DDBJ whole genome shotgun (WGS) entry which is preliminary data.</text>
</comment>
<dbReference type="AlphaFoldDB" id="A0A0F9PGZ8"/>
<feature type="compositionally biased region" description="Basic and acidic residues" evidence="1">
    <location>
        <begin position="19"/>
        <end position="30"/>
    </location>
</feature>
<evidence type="ECO:0000256" key="1">
    <source>
        <dbReference type="SAM" id="MobiDB-lite"/>
    </source>
</evidence>
<protein>
    <recommendedName>
        <fullName evidence="3">Stability/partitioning determinant</fullName>
    </recommendedName>
</protein>
<accession>A0A0F9PGZ8</accession>
<organism evidence="2">
    <name type="scientific">marine sediment metagenome</name>
    <dbReference type="NCBI Taxonomy" id="412755"/>
    <lineage>
        <taxon>unclassified sequences</taxon>
        <taxon>metagenomes</taxon>
        <taxon>ecological metagenomes</taxon>
    </lineage>
</organism>
<evidence type="ECO:0000313" key="2">
    <source>
        <dbReference type="EMBL" id="KKN31115.1"/>
    </source>
</evidence>
<proteinExistence type="predicted"/>
<sequence>MGNPEKRTSTGLSSALEGLVKKPEGNKPTKAELAQVGEGLGYRHAVEPNPKPVKRARRPRVAKMQLNHSITVESVELFERVAEKNIQMKKGALLEMAIQLLADSQGIK</sequence>
<reference evidence="2" key="1">
    <citation type="journal article" date="2015" name="Nature">
        <title>Complex archaea that bridge the gap between prokaryotes and eukaryotes.</title>
        <authorList>
            <person name="Spang A."/>
            <person name="Saw J.H."/>
            <person name="Jorgensen S.L."/>
            <person name="Zaremba-Niedzwiedzka K."/>
            <person name="Martijn J."/>
            <person name="Lind A.E."/>
            <person name="van Eijk R."/>
            <person name="Schleper C."/>
            <person name="Guy L."/>
            <person name="Ettema T.J."/>
        </authorList>
    </citation>
    <scope>NUCLEOTIDE SEQUENCE</scope>
</reference>
<gene>
    <name evidence="2" type="ORF">LCGC14_0827220</name>
</gene>
<feature type="region of interest" description="Disordered" evidence="1">
    <location>
        <begin position="1"/>
        <end position="57"/>
    </location>
</feature>
<name>A0A0F9PGZ8_9ZZZZ</name>
<evidence type="ECO:0008006" key="3">
    <source>
        <dbReference type="Google" id="ProtNLM"/>
    </source>
</evidence>
<dbReference type="EMBL" id="LAZR01002355">
    <property type="protein sequence ID" value="KKN31115.1"/>
    <property type="molecule type" value="Genomic_DNA"/>
</dbReference>